<evidence type="ECO:0000256" key="2">
    <source>
        <dbReference type="ARBA" id="ARBA00022723"/>
    </source>
</evidence>
<dbReference type="InterPro" id="IPR019786">
    <property type="entry name" value="Zinc_finger_PHD-type_CS"/>
</dbReference>
<evidence type="ECO:0000259" key="8">
    <source>
        <dbReference type="PROSITE" id="PS50016"/>
    </source>
</evidence>
<protein>
    <recommendedName>
        <fullName evidence="8">PHD-type domain-containing protein</fullName>
    </recommendedName>
</protein>
<evidence type="ECO:0000256" key="5">
    <source>
        <dbReference type="ARBA" id="ARBA00023242"/>
    </source>
</evidence>
<evidence type="ECO:0000256" key="3">
    <source>
        <dbReference type="ARBA" id="ARBA00022771"/>
    </source>
</evidence>
<feature type="compositionally biased region" description="Polar residues" evidence="7">
    <location>
        <begin position="30"/>
        <end position="54"/>
    </location>
</feature>
<reference evidence="9" key="1">
    <citation type="submission" date="2020-06" db="EMBL/GenBank/DDBJ databases">
        <authorList>
            <person name="Onetto C."/>
        </authorList>
    </citation>
    <scope>NUCLEOTIDE SEQUENCE</scope>
</reference>
<evidence type="ECO:0000256" key="7">
    <source>
        <dbReference type="SAM" id="MobiDB-lite"/>
    </source>
</evidence>
<dbReference type="InterPro" id="IPR011011">
    <property type="entry name" value="Znf_FYVE_PHD"/>
</dbReference>
<dbReference type="PANTHER" id="PTHR46174">
    <property type="entry name" value="CXXC-TYPE ZINC FINGER PROTEIN 1"/>
    <property type="match status" value="1"/>
</dbReference>
<feature type="domain" description="PHD-type" evidence="8">
    <location>
        <begin position="231"/>
        <end position="282"/>
    </location>
</feature>
<dbReference type="GO" id="GO:0048188">
    <property type="term" value="C:Set1C/COMPASS complex"/>
    <property type="evidence" value="ECO:0007669"/>
    <property type="project" value="InterPro"/>
</dbReference>
<evidence type="ECO:0000256" key="4">
    <source>
        <dbReference type="ARBA" id="ARBA00022833"/>
    </source>
</evidence>
<feature type="compositionally biased region" description="Low complexity" evidence="7">
    <location>
        <begin position="177"/>
        <end position="190"/>
    </location>
</feature>
<dbReference type="AlphaFoldDB" id="A0A9N8PV77"/>
<name>A0A9N8PV77_9PEZI</name>
<proteinExistence type="predicted"/>
<feature type="compositionally biased region" description="Low complexity" evidence="7">
    <location>
        <begin position="153"/>
        <end position="167"/>
    </location>
</feature>
<keyword evidence="10" id="KW-1185">Reference proteome</keyword>
<evidence type="ECO:0000313" key="10">
    <source>
        <dbReference type="Proteomes" id="UP000745764"/>
    </source>
</evidence>
<accession>A0A9N8PV77</accession>
<organism evidence="9 10">
    <name type="scientific">Aureobasidium uvarum</name>
    <dbReference type="NCBI Taxonomy" id="2773716"/>
    <lineage>
        <taxon>Eukaryota</taxon>
        <taxon>Fungi</taxon>
        <taxon>Dikarya</taxon>
        <taxon>Ascomycota</taxon>
        <taxon>Pezizomycotina</taxon>
        <taxon>Dothideomycetes</taxon>
        <taxon>Dothideomycetidae</taxon>
        <taxon>Dothideales</taxon>
        <taxon>Saccotheciaceae</taxon>
        <taxon>Aureobasidium</taxon>
    </lineage>
</organism>
<dbReference type="EMBL" id="CAINUL010000014">
    <property type="protein sequence ID" value="CAD0111875.1"/>
    <property type="molecule type" value="Genomic_DNA"/>
</dbReference>
<feature type="region of interest" description="Disordered" evidence="7">
    <location>
        <begin position="635"/>
        <end position="673"/>
    </location>
</feature>
<dbReference type="InterPro" id="IPR013083">
    <property type="entry name" value="Znf_RING/FYVE/PHD"/>
</dbReference>
<dbReference type="InterPro" id="IPR037869">
    <property type="entry name" value="Spp1/CFP1"/>
</dbReference>
<comment type="caution">
    <text evidence="9">The sequence shown here is derived from an EMBL/GenBank/DDBJ whole genome shotgun (WGS) entry which is preliminary data.</text>
</comment>
<dbReference type="PROSITE" id="PS50016">
    <property type="entry name" value="ZF_PHD_2"/>
    <property type="match status" value="1"/>
</dbReference>
<sequence>MSSAGGTLDTESETHMAVVQDADAIKSPDLATSNHDTQPTPSPSNQVKVSTQDDTVGHDSSHLLQEPEASSLDPAAAVQQISDNREPSYTRQEPTTTQIRQPENSTITSLKHEHSSRTQSPLRESSVPVPSTEMTAAIAPPAPPKRSHKKKGVAAAAVTKRGAAAPAKRSHKKKVVASSTATPAQSSPAPHSVRTASSPVRSSPDVDGNGDQHFSGDEGEEEDGGVISDTDLYCLCRRPDTGTFMIGCDGGCDDWFHGKCVNISEKWKSLIDKYICPFCTEKGLGETTWKRMCRRTGCGMPALSSKHSKFCSDRCGLLFFRALVTEQTRQPVVDTTSRSRRGQQATTDDLGARGGLISINELKSIANARPTLEALHTLNDGPVSPMPGSSPNAIKDEGAEDDTLLSHESALNDIERERIEQITHLKATAHARHSLLRDRSRFVAMLKTVASRLADHRNVKPKDLCGYDSRLAWSEEEFDEWRASAAGQEALQIGSLPLPSAEDLDGDVGMSNTNDPERSTCMKKKCNRHYEWAKLHIEDFGFETKQNSTVIYSLEKEEEEIIERARLRAREIKAGGVGGTVEFHGLSAPKENKEDRELGVGPVVEERHGQHSDDVEMKEEKIDEGMAADEEKIDEGMGAAGEKVDQGMGVGEETQADEEDKEVDMVDAIAASI</sequence>
<evidence type="ECO:0000313" key="9">
    <source>
        <dbReference type="EMBL" id="CAD0111875.1"/>
    </source>
</evidence>
<dbReference type="PANTHER" id="PTHR46174:SF1">
    <property type="entry name" value="CXXC-TYPE ZINC FINGER PROTEIN 1"/>
    <property type="match status" value="1"/>
</dbReference>
<feature type="compositionally biased region" description="Polar residues" evidence="7">
    <location>
        <begin position="89"/>
        <end position="109"/>
    </location>
</feature>
<dbReference type="Gene3D" id="3.30.40.10">
    <property type="entry name" value="Zinc/RING finger domain, C3HC4 (zinc finger)"/>
    <property type="match status" value="1"/>
</dbReference>
<dbReference type="InterPro" id="IPR001965">
    <property type="entry name" value="Znf_PHD"/>
</dbReference>
<dbReference type="GO" id="GO:0008270">
    <property type="term" value="F:zinc ion binding"/>
    <property type="evidence" value="ECO:0007669"/>
    <property type="project" value="UniProtKB-KW"/>
</dbReference>
<feature type="region of interest" description="Disordered" evidence="7">
    <location>
        <begin position="376"/>
        <end position="397"/>
    </location>
</feature>
<feature type="compositionally biased region" description="Polar residues" evidence="7">
    <location>
        <begin position="117"/>
        <end position="134"/>
    </location>
</feature>
<dbReference type="GO" id="GO:0045893">
    <property type="term" value="P:positive regulation of DNA-templated transcription"/>
    <property type="evidence" value="ECO:0007669"/>
    <property type="project" value="TreeGrafter"/>
</dbReference>
<dbReference type="SUPFAM" id="SSF57903">
    <property type="entry name" value="FYVE/PHD zinc finger"/>
    <property type="match status" value="1"/>
</dbReference>
<dbReference type="OrthoDB" id="436852at2759"/>
<keyword evidence="4" id="KW-0862">Zinc</keyword>
<evidence type="ECO:0000256" key="1">
    <source>
        <dbReference type="ARBA" id="ARBA00004123"/>
    </source>
</evidence>
<gene>
    <name evidence="9" type="ORF">AWRI4620_LOCUS6130</name>
</gene>
<dbReference type="PROSITE" id="PS01359">
    <property type="entry name" value="ZF_PHD_1"/>
    <property type="match status" value="1"/>
</dbReference>
<comment type="subcellular location">
    <subcellularLocation>
        <location evidence="1">Nucleus</location>
    </subcellularLocation>
</comment>
<dbReference type="Proteomes" id="UP000745764">
    <property type="component" value="Unassembled WGS sequence"/>
</dbReference>
<dbReference type="Pfam" id="PF00628">
    <property type="entry name" value="PHD"/>
    <property type="match status" value="1"/>
</dbReference>
<keyword evidence="2" id="KW-0479">Metal-binding</keyword>
<keyword evidence="3 6" id="KW-0863">Zinc-finger</keyword>
<evidence type="ECO:0000256" key="6">
    <source>
        <dbReference type="PROSITE-ProRule" id="PRU00146"/>
    </source>
</evidence>
<dbReference type="SMART" id="SM00249">
    <property type="entry name" value="PHD"/>
    <property type="match status" value="1"/>
</dbReference>
<dbReference type="CDD" id="cd16039">
    <property type="entry name" value="PHD_SPP1"/>
    <property type="match status" value="1"/>
</dbReference>
<keyword evidence="5" id="KW-0539">Nucleus</keyword>
<dbReference type="InterPro" id="IPR019787">
    <property type="entry name" value="Znf_PHD-finger"/>
</dbReference>
<feature type="region of interest" description="Disordered" evidence="7">
    <location>
        <begin position="1"/>
        <end position="225"/>
    </location>
</feature>